<dbReference type="SMART" id="SM00401">
    <property type="entry name" value="ZnF_GATA"/>
    <property type="match status" value="2"/>
</dbReference>
<dbReference type="InterPro" id="IPR039355">
    <property type="entry name" value="Transcription_factor_GATA"/>
</dbReference>
<feature type="region of interest" description="Disordered" evidence="11">
    <location>
        <begin position="552"/>
        <end position="576"/>
    </location>
</feature>
<dbReference type="FunFam" id="3.30.50.10:FF:000007">
    <property type="entry name" value="Nitrogen regulatory AreA, N-terminal"/>
    <property type="match status" value="1"/>
</dbReference>
<evidence type="ECO:0000313" key="14">
    <source>
        <dbReference type="Proteomes" id="UP000707071"/>
    </source>
</evidence>
<sequence>MSEISQSPILSLGREGGPIRTLLPSRPTSFKHRDPTTNRTQPTQNGRARSRAEGSMSPESRASQTDSEAMPSKGRNFSSTAGEASAKPKSDDDAAGQGGQICSNCHTTETPLWRRSPQGATICNACGLYQKARNTARPTNLKKPPNVVAAGLSRPSPPQKMASMGPKPGPSSCSSNLVSADHMSSGTCPGGGRCNGTGGAEGCNGCPAYNNRMSKNAQLSIMQRLREDACGVQAEGSTSRPVPIDVNALQSYNQAASMVIACQNCETTITPLWRRDEIGHTICNACGLYYKLHGVHRPVTMKKATIKRRRRVIPAARDDAAEEPAPSPQTHQMEKTPERGTENDDGSINLGVRRRQENPATAFTAAPPHNQSSGPIYSLPPTSDLAAYHHISGVSQHMYSHAIEENRLRPMSSRAAVPSGAADLDRQSSISPASFLSPQRKVPHRKRSFSATCSGPDTGTDTDTGTGNGSGSSAERGPENTKRISSIKSILNPSSAEGINGRRSPDMDNYTLPPLLSAGGAGGMAGARMPSLSPVIGTSQDVQGVQGQGQVHGLAQGQPHGLAQGHAQGEEAERERIKAERRLALRIETDRMREELAAKERELMEL</sequence>
<keyword evidence="6" id="KW-0805">Transcription regulation</keyword>
<feature type="compositionally biased region" description="Polar residues" evidence="11">
    <location>
        <begin position="37"/>
        <end position="47"/>
    </location>
</feature>
<dbReference type="InterPro" id="IPR013088">
    <property type="entry name" value="Znf_NHR/GATA"/>
</dbReference>
<evidence type="ECO:0000256" key="3">
    <source>
        <dbReference type="ARBA" id="ARBA00022737"/>
    </source>
</evidence>
<evidence type="ECO:0000256" key="5">
    <source>
        <dbReference type="ARBA" id="ARBA00022833"/>
    </source>
</evidence>
<accession>A0A9P7TYU2</accession>
<keyword evidence="9" id="KW-0539">Nucleus</keyword>
<gene>
    <name evidence="13" type="ORF">E4U09_002213</name>
</gene>
<evidence type="ECO:0000256" key="9">
    <source>
        <dbReference type="ARBA" id="ARBA00023242"/>
    </source>
</evidence>
<dbReference type="GO" id="GO:0034757">
    <property type="term" value="P:negative regulation of iron ion transport"/>
    <property type="evidence" value="ECO:0007669"/>
    <property type="project" value="UniProtKB-ARBA"/>
</dbReference>
<feature type="compositionally biased region" description="Basic and acidic residues" evidence="11">
    <location>
        <begin position="332"/>
        <end position="342"/>
    </location>
</feature>
<dbReference type="GO" id="GO:0006879">
    <property type="term" value="P:intracellular iron ion homeostasis"/>
    <property type="evidence" value="ECO:0007669"/>
    <property type="project" value="UniProtKB-ARBA"/>
</dbReference>
<feature type="compositionally biased region" description="Polar residues" evidence="11">
    <location>
        <begin position="427"/>
        <end position="437"/>
    </location>
</feature>
<dbReference type="SUPFAM" id="SSF57716">
    <property type="entry name" value="Glucocorticoid receptor-like (DNA-binding domain)"/>
    <property type="match status" value="2"/>
</dbReference>
<dbReference type="PROSITE" id="PS00344">
    <property type="entry name" value="GATA_ZN_FINGER_1"/>
    <property type="match status" value="2"/>
</dbReference>
<dbReference type="GO" id="GO:0008270">
    <property type="term" value="F:zinc ion binding"/>
    <property type="evidence" value="ECO:0007669"/>
    <property type="project" value="UniProtKB-KW"/>
</dbReference>
<evidence type="ECO:0000256" key="6">
    <source>
        <dbReference type="ARBA" id="ARBA00023015"/>
    </source>
</evidence>
<keyword evidence="8" id="KW-0804">Transcription</keyword>
<evidence type="ECO:0000256" key="1">
    <source>
        <dbReference type="ARBA" id="ARBA00004123"/>
    </source>
</evidence>
<dbReference type="Gene3D" id="3.30.50.10">
    <property type="entry name" value="Erythroid Transcription Factor GATA-1, subunit A"/>
    <property type="match status" value="2"/>
</dbReference>
<feature type="domain" description="GATA-type" evidence="12">
    <location>
        <begin position="262"/>
        <end position="309"/>
    </location>
</feature>
<evidence type="ECO:0000256" key="4">
    <source>
        <dbReference type="ARBA" id="ARBA00022771"/>
    </source>
</evidence>
<evidence type="ECO:0000313" key="13">
    <source>
        <dbReference type="EMBL" id="KAG6295279.1"/>
    </source>
</evidence>
<evidence type="ECO:0000256" key="8">
    <source>
        <dbReference type="ARBA" id="ARBA00023163"/>
    </source>
</evidence>
<comment type="subcellular location">
    <subcellularLocation>
        <location evidence="1">Nucleus</location>
    </subcellularLocation>
</comment>
<evidence type="ECO:0000259" key="12">
    <source>
        <dbReference type="PROSITE" id="PS50114"/>
    </source>
</evidence>
<keyword evidence="4 10" id="KW-0863">Zinc-finger</keyword>
<evidence type="ECO:0000256" key="10">
    <source>
        <dbReference type="PROSITE-ProRule" id="PRU00094"/>
    </source>
</evidence>
<keyword evidence="7" id="KW-0534">Nitrate assimilation</keyword>
<comment type="caution">
    <text evidence="13">The sequence shown here is derived from an EMBL/GenBank/DDBJ whole genome shotgun (WGS) entry which is preliminary data.</text>
</comment>
<feature type="region of interest" description="Disordered" evidence="11">
    <location>
        <begin position="137"/>
        <end position="176"/>
    </location>
</feature>
<dbReference type="EMBL" id="SRRH01000197">
    <property type="protein sequence ID" value="KAG6295279.1"/>
    <property type="molecule type" value="Genomic_DNA"/>
</dbReference>
<dbReference type="GO" id="GO:0005634">
    <property type="term" value="C:nucleus"/>
    <property type="evidence" value="ECO:0007669"/>
    <property type="project" value="UniProtKB-SubCell"/>
</dbReference>
<dbReference type="InterPro" id="IPR000679">
    <property type="entry name" value="Znf_GATA"/>
</dbReference>
<dbReference type="PANTHER" id="PTHR10071:SF281">
    <property type="entry name" value="BOX A-BINDING FACTOR-RELATED"/>
    <property type="match status" value="1"/>
</dbReference>
<dbReference type="PRINTS" id="PR00619">
    <property type="entry name" value="GATAZNFINGER"/>
</dbReference>
<dbReference type="Proteomes" id="UP000707071">
    <property type="component" value="Unassembled WGS sequence"/>
</dbReference>
<dbReference type="GO" id="GO:0000981">
    <property type="term" value="F:DNA-binding transcription factor activity, RNA polymerase II-specific"/>
    <property type="evidence" value="ECO:0007669"/>
    <property type="project" value="TreeGrafter"/>
</dbReference>
<organism evidence="13 14">
    <name type="scientific">Claviceps aff. purpurea</name>
    <dbReference type="NCBI Taxonomy" id="1967640"/>
    <lineage>
        <taxon>Eukaryota</taxon>
        <taxon>Fungi</taxon>
        <taxon>Dikarya</taxon>
        <taxon>Ascomycota</taxon>
        <taxon>Pezizomycotina</taxon>
        <taxon>Sordariomycetes</taxon>
        <taxon>Hypocreomycetidae</taxon>
        <taxon>Hypocreales</taxon>
        <taxon>Clavicipitaceae</taxon>
        <taxon>Claviceps</taxon>
    </lineage>
</organism>
<proteinExistence type="predicted"/>
<keyword evidence="5" id="KW-0862">Zinc</keyword>
<feature type="region of interest" description="Disordered" evidence="11">
    <location>
        <begin position="410"/>
        <end position="482"/>
    </location>
</feature>
<dbReference type="AlphaFoldDB" id="A0A9P7TYU2"/>
<feature type="domain" description="GATA-type" evidence="12">
    <location>
        <begin position="96"/>
        <end position="151"/>
    </location>
</feature>
<feature type="compositionally biased region" description="Low complexity" evidence="11">
    <location>
        <begin position="452"/>
        <end position="465"/>
    </location>
</feature>
<evidence type="ECO:0000256" key="2">
    <source>
        <dbReference type="ARBA" id="ARBA00022723"/>
    </source>
</evidence>
<dbReference type="GO" id="GO:0045944">
    <property type="term" value="P:positive regulation of transcription by RNA polymerase II"/>
    <property type="evidence" value="ECO:0007669"/>
    <property type="project" value="TreeGrafter"/>
</dbReference>
<protein>
    <recommendedName>
        <fullName evidence="12">GATA-type domain-containing protein</fullName>
    </recommendedName>
</protein>
<dbReference type="GO" id="GO:0000122">
    <property type="term" value="P:negative regulation of transcription by RNA polymerase II"/>
    <property type="evidence" value="ECO:0007669"/>
    <property type="project" value="TreeGrafter"/>
</dbReference>
<reference evidence="13 14" key="1">
    <citation type="journal article" date="2020" name="bioRxiv">
        <title>Whole genome comparisons of ergot fungi reveals the divergence and evolution of species within the genus Claviceps are the result of varying mechanisms driving genome evolution and host range expansion.</title>
        <authorList>
            <person name="Wyka S.A."/>
            <person name="Mondo S.J."/>
            <person name="Liu M."/>
            <person name="Dettman J."/>
            <person name="Nalam V."/>
            <person name="Broders K.D."/>
        </authorList>
    </citation>
    <scope>NUCLEOTIDE SEQUENCE [LARGE SCALE GENOMIC DNA]</scope>
    <source>
        <strain evidence="13 14">Clav52</strain>
    </source>
</reference>
<keyword evidence="3" id="KW-0677">Repeat</keyword>
<feature type="compositionally biased region" description="Polar residues" evidence="11">
    <location>
        <begin position="57"/>
        <end position="67"/>
    </location>
</feature>
<evidence type="ECO:0000256" key="7">
    <source>
        <dbReference type="ARBA" id="ARBA00023063"/>
    </source>
</evidence>
<feature type="region of interest" description="Disordered" evidence="11">
    <location>
        <begin position="316"/>
        <end position="349"/>
    </location>
</feature>
<keyword evidence="14" id="KW-1185">Reference proteome</keyword>
<dbReference type="PANTHER" id="PTHR10071">
    <property type="entry name" value="TRANSCRIPTION FACTOR GATA FAMILY MEMBER"/>
    <property type="match status" value="1"/>
</dbReference>
<dbReference type="GO" id="GO:0000978">
    <property type="term" value="F:RNA polymerase II cis-regulatory region sequence-specific DNA binding"/>
    <property type="evidence" value="ECO:0007669"/>
    <property type="project" value="TreeGrafter"/>
</dbReference>
<keyword evidence="2" id="KW-0479">Metal-binding</keyword>
<dbReference type="Pfam" id="PF00320">
    <property type="entry name" value="GATA"/>
    <property type="match status" value="2"/>
</dbReference>
<evidence type="ECO:0000256" key="11">
    <source>
        <dbReference type="SAM" id="MobiDB-lite"/>
    </source>
</evidence>
<name>A0A9P7TYU2_9HYPO</name>
<feature type="region of interest" description="Disordered" evidence="11">
    <location>
        <begin position="1"/>
        <end position="97"/>
    </location>
</feature>
<dbReference type="CDD" id="cd00202">
    <property type="entry name" value="ZnF_GATA"/>
    <property type="match status" value="2"/>
</dbReference>
<dbReference type="PROSITE" id="PS50114">
    <property type="entry name" value="GATA_ZN_FINGER_2"/>
    <property type="match status" value="2"/>
</dbReference>
<dbReference type="FunFam" id="3.30.50.10:FF:000039">
    <property type="entry name" value="Siderophore transcription factor SreA"/>
    <property type="match status" value="1"/>
</dbReference>